<dbReference type="InterPro" id="IPR031373">
    <property type="entry name" value="Ciart"/>
</dbReference>
<accession>C1BLB4</accession>
<name>C1BLB4_OSMMO</name>
<feature type="compositionally biased region" description="Polar residues" evidence="1">
    <location>
        <begin position="361"/>
        <end position="375"/>
    </location>
</feature>
<evidence type="ECO:0000313" key="2">
    <source>
        <dbReference type="EMBL" id="ACO09817.1"/>
    </source>
</evidence>
<dbReference type="PANTHER" id="PTHR35441:SF1">
    <property type="entry name" value="CIRCADIAN-ASSOCIATED TRANSCRIPTIONAL REPRESSOR"/>
    <property type="match status" value="1"/>
</dbReference>
<feature type="compositionally biased region" description="Basic and acidic residues" evidence="1">
    <location>
        <begin position="259"/>
        <end position="290"/>
    </location>
</feature>
<dbReference type="GO" id="GO:0045892">
    <property type="term" value="P:negative regulation of DNA-templated transcription"/>
    <property type="evidence" value="ECO:0007669"/>
    <property type="project" value="TreeGrafter"/>
</dbReference>
<dbReference type="AlphaFoldDB" id="C1BLB4"/>
<dbReference type="GO" id="GO:0000978">
    <property type="term" value="F:RNA polymerase II cis-regulatory region sequence-specific DNA binding"/>
    <property type="evidence" value="ECO:0007669"/>
    <property type="project" value="TreeGrafter"/>
</dbReference>
<gene>
    <name evidence="2" type="primary">CA051</name>
</gene>
<reference evidence="2" key="1">
    <citation type="submission" date="2009-03" db="EMBL/GenBank/DDBJ databases">
        <title>Osmerus mordax full-length cDNAs.</title>
        <authorList>
            <person name="von Schalburg K."/>
            <person name="Leong J."/>
            <person name="Cooper G."/>
            <person name="Davidson W.S."/>
            <person name="Koop B.F."/>
        </authorList>
    </citation>
    <scope>NUCLEOTIDE SEQUENCE</scope>
    <source>
        <tissue evidence="2">Brain</tissue>
    </source>
</reference>
<feature type="region of interest" description="Disordered" evidence="1">
    <location>
        <begin position="348"/>
        <end position="393"/>
    </location>
</feature>
<evidence type="ECO:0000256" key="1">
    <source>
        <dbReference type="SAM" id="MobiDB-lite"/>
    </source>
</evidence>
<proteinExistence type="evidence at transcript level"/>
<dbReference type="GO" id="GO:0032922">
    <property type="term" value="P:circadian regulation of gene expression"/>
    <property type="evidence" value="ECO:0007669"/>
    <property type="project" value="InterPro"/>
</dbReference>
<dbReference type="EMBL" id="BT075393">
    <property type="protein sequence ID" value="ACO09817.1"/>
    <property type="molecule type" value="mRNA"/>
</dbReference>
<dbReference type="PANTHER" id="PTHR35441">
    <property type="entry name" value="CIRCADIAN-ASSOCIATED TRANSCRIPTIONAL REPRESSOR"/>
    <property type="match status" value="1"/>
</dbReference>
<dbReference type="GO" id="GO:0005634">
    <property type="term" value="C:nucleus"/>
    <property type="evidence" value="ECO:0007669"/>
    <property type="project" value="TreeGrafter"/>
</dbReference>
<feature type="region of interest" description="Disordered" evidence="1">
    <location>
        <begin position="73"/>
        <end position="93"/>
    </location>
</feature>
<sequence length="393" mass="43068">MHSLGSSSKWPSYDSLPSTSSFLLSESDLTEDEADVFSSEGEGESVGSKASVGEGVHRLRLAFVDQDRFRAESSQAECRPHKATFPPQESPARNTMLGKGATSQGDLAFTKKCTELQHYIRPLVELLNGLKTGRFQRGLSSFQQSVAMDRLQRILGILQKPDMGEKYLRTLLQVEMMLKVWFPQVIREPLVHSTQNLRSSLPPRWHQNQLHIPVKKRKLSWLDSDFTSESPPHCKRLQPSDPHLAVPLREPATYASQPRDPRKPSEPRRADIGKESGGRTLEHDSCDARRLSHPCRRREKGGGKLVISPPSPCGSPATQDSCVSSTIAVADSPQIPLPVGKLPKCCSAPGTAQAEGGPAAMTSQEVWGGSPSRSASLKPLNQEEEGFSSSVCT</sequence>
<dbReference type="Pfam" id="PF15673">
    <property type="entry name" value="Ciart"/>
    <property type="match status" value="1"/>
</dbReference>
<protein>
    <submittedName>
        <fullName evidence="2">C1orf51</fullName>
    </submittedName>
</protein>
<feature type="region of interest" description="Disordered" evidence="1">
    <location>
        <begin position="251"/>
        <end position="313"/>
    </location>
</feature>
<organism evidence="2">
    <name type="scientific">Osmerus mordax</name>
    <name type="common">Rainbow smelt</name>
    <name type="synonym">Atherina mordax</name>
    <dbReference type="NCBI Taxonomy" id="8014"/>
    <lineage>
        <taxon>Eukaryota</taxon>
        <taxon>Metazoa</taxon>
        <taxon>Chordata</taxon>
        <taxon>Craniata</taxon>
        <taxon>Vertebrata</taxon>
        <taxon>Euteleostomi</taxon>
        <taxon>Actinopterygii</taxon>
        <taxon>Neopterygii</taxon>
        <taxon>Teleostei</taxon>
        <taxon>Stomiati</taxon>
        <taxon>Osmeriformes</taxon>
        <taxon>Osmeridae</taxon>
        <taxon>Osmerus</taxon>
    </lineage>
</organism>